<comment type="caution">
    <text evidence="2">The sequence shown here is derived from an EMBL/GenBank/DDBJ whole genome shotgun (WGS) entry which is preliminary data.</text>
</comment>
<dbReference type="InterPro" id="IPR011009">
    <property type="entry name" value="Kinase-like_dom_sf"/>
</dbReference>
<sequence length="225" mass="24817">MTTFIKTYQDPQVLEAAHRHHIWLSQLDSGVRIPALLDVTPDTLVFEHLTGPHPTPGDMPQVAQALGQLHTAASLRLRQARLDQPAAVTADLTITDFHGPRQGALALFPVSPDENVALYKDTNIRNVILTDEGPAVVDFDDLTLAPYGYDLAKLVVSTAMTHGRLLATLVEETLAAYNETTSAANPGECTEGAFRQYTAIHNHLTARYLHRNGYRHAWPEAQPWL</sequence>
<feature type="domain" description="Aminoglycoside phosphotransferase" evidence="1">
    <location>
        <begin position="17"/>
        <end position="178"/>
    </location>
</feature>
<dbReference type="InterPro" id="IPR002575">
    <property type="entry name" value="Aminoglycoside_PTrfase"/>
</dbReference>
<dbReference type="Gene3D" id="3.90.1200.10">
    <property type="match status" value="1"/>
</dbReference>
<evidence type="ECO:0000259" key="1">
    <source>
        <dbReference type="Pfam" id="PF01636"/>
    </source>
</evidence>
<dbReference type="SUPFAM" id="SSF56112">
    <property type="entry name" value="Protein kinase-like (PK-like)"/>
    <property type="match status" value="1"/>
</dbReference>
<reference evidence="3" key="1">
    <citation type="journal article" date="2019" name="Int. J. Syst. Evol. Microbiol.">
        <title>The Global Catalogue of Microorganisms (GCM) 10K type strain sequencing project: providing services to taxonomists for standard genome sequencing and annotation.</title>
        <authorList>
            <consortium name="The Broad Institute Genomics Platform"/>
            <consortium name="The Broad Institute Genome Sequencing Center for Infectious Disease"/>
            <person name="Wu L."/>
            <person name="Ma J."/>
        </authorList>
    </citation>
    <scope>NUCLEOTIDE SEQUENCE [LARGE SCALE GENOMIC DNA]</scope>
    <source>
        <strain evidence="3">CCM 7043</strain>
    </source>
</reference>
<accession>A0ABW4UZR7</accession>
<dbReference type="Proteomes" id="UP001597338">
    <property type="component" value="Unassembled WGS sequence"/>
</dbReference>
<dbReference type="EMBL" id="JBHUHF010000001">
    <property type="protein sequence ID" value="MFD2024051.1"/>
    <property type="molecule type" value="Genomic_DNA"/>
</dbReference>
<evidence type="ECO:0000313" key="3">
    <source>
        <dbReference type="Proteomes" id="UP001597338"/>
    </source>
</evidence>
<evidence type="ECO:0000313" key="2">
    <source>
        <dbReference type="EMBL" id="MFD2024051.1"/>
    </source>
</evidence>
<protein>
    <submittedName>
        <fullName evidence="2">Phosphotransferase</fullName>
    </submittedName>
</protein>
<proteinExistence type="predicted"/>
<keyword evidence="3" id="KW-1185">Reference proteome</keyword>
<dbReference type="RefSeq" id="WP_377179074.1">
    <property type="nucleotide sequence ID" value="NZ_JBHUHF010000001.1"/>
</dbReference>
<organism evidence="2 3">
    <name type="scientific">Promicromonospora aerolata</name>
    <dbReference type="NCBI Taxonomy" id="195749"/>
    <lineage>
        <taxon>Bacteria</taxon>
        <taxon>Bacillati</taxon>
        <taxon>Actinomycetota</taxon>
        <taxon>Actinomycetes</taxon>
        <taxon>Micrococcales</taxon>
        <taxon>Promicromonosporaceae</taxon>
        <taxon>Promicromonospora</taxon>
    </lineage>
</organism>
<dbReference type="Pfam" id="PF01636">
    <property type="entry name" value="APH"/>
    <property type="match status" value="1"/>
</dbReference>
<gene>
    <name evidence="2" type="ORF">ACFSL2_00850</name>
</gene>
<name>A0ABW4UZR7_9MICO</name>